<keyword evidence="2 4" id="KW-0863">Zinc-finger</keyword>
<dbReference type="GO" id="GO:0008270">
    <property type="term" value="F:zinc ion binding"/>
    <property type="evidence" value="ECO:0007669"/>
    <property type="project" value="UniProtKB-KW"/>
</dbReference>
<evidence type="ECO:0000256" key="1">
    <source>
        <dbReference type="ARBA" id="ARBA00022723"/>
    </source>
</evidence>
<keyword evidence="8" id="KW-1185">Reference proteome</keyword>
<keyword evidence="3" id="KW-0862">Zinc</keyword>
<dbReference type="InterPro" id="IPR004181">
    <property type="entry name" value="Znf_MIZ"/>
</dbReference>
<dbReference type="GO" id="GO:0016925">
    <property type="term" value="P:protein sumoylation"/>
    <property type="evidence" value="ECO:0007669"/>
    <property type="project" value="TreeGrafter"/>
</dbReference>
<evidence type="ECO:0000313" key="8">
    <source>
        <dbReference type="Proteomes" id="UP000054279"/>
    </source>
</evidence>
<dbReference type="Gene3D" id="3.30.40.10">
    <property type="entry name" value="Zinc/RING finger domain, C3HC4 (zinc finger)"/>
    <property type="match status" value="1"/>
</dbReference>
<dbReference type="GO" id="GO:0000785">
    <property type="term" value="C:chromatin"/>
    <property type="evidence" value="ECO:0007669"/>
    <property type="project" value="TreeGrafter"/>
</dbReference>
<keyword evidence="1" id="KW-0479">Metal-binding</keyword>
<dbReference type="InterPro" id="IPR013083">
    <property type="entry name" value="Znf_RING/FYVE/PHD"/>
</dbReference>
<evidence type="ECO:0000256" key="4">
    <source>
        <dbReference type="PROSITE-ProRule" id="PRU00452"/>
    </source>
</evidence>
<dbReference type="GO" id="GO:0061665">
    <property type="term" value="F:SUMO ligase activity"/>
    <property type="evidence" value="ECO:0007669"/>
    <property type="project" value="TreeGrafter"/>
</dbReference>
<feature type="compositionally biased region" description="Polar residues" evidence="5">
    <location>
        <begin position="165"/>
        <end position="175"/>
    </location>
</feature>
<proteinExistence type="predicted"/>
<dbReference type="OrthoDB" id="28127at2759"/>
<feature type="region of interest" description="Disordered" evidence="5">
    <location>
        <begin position="75"/>
        <end position="175"/>
    </location>
</feature>
<dbReference type="EMBL" id="KN837160">
    <property type="protein sequence ID" value="KIJ38482.1"/>
    <property type="molecule type" value="Genomic_DNA"/>
</dbReference>
<evidence type="ECO:0000256" key="3">
    <source>
        <dbReference type="ARBA" id="ARBA00022833"/>
    </source>
</evidence>
<sequence length="175" mass="19402">DATSWFSMMEQTTTWLCPVCDKSLNVEELFIDGYFDRILKDTPDSVEDVMVEADGEWHTSDNKYASGGWRSVHPFTNGVASFNRASPRKEKKDTPRGSPKAASQEVITLVDSDDEDDEGLVKRELSPGSSLPRSQTQSRSSRMERSAPPAPEVIDLTLSSDDEQSTPAPTTSNKR</sequence>
<dbReference type="PROSITE" id="PS51044">
    <property type="entry name" value="ZF_SP_RING"/>
    <property type="match status" value="1"/>
</dbReference>
<feature type="domain" description="SP-RING-type" evidence="6">
    <location>
        <begin position="1"/>
        <end position="48"/>
    </location>
</feature>
<reference evidence="7 8" key="1">
    <citation type="submission" date="2014-06" db="EMBL/GenBank/DDBJ databases">
        <title>Evolutionary Origins and Diversification of the Mycorrhizal Mutualists.</title>
        <authorList>
            <consortium name="DOE Joint Genome Institute"/>
            <consortium name="Mycorrhizal Genomics Consortium"/>
            <person name="Kohler A."/>
            <person name="Kuo A."/>
            <person name="Nagy L.G."/>
            <person name="Floudas D."/>
            <person name="Copeland A."/>
            <person name="Barry K.W."/>
            <person name="Cichocki N."/>
            <person name="Veneault-Fourrey C."/>
            <person name="LaButti K."/>
            <person name="Lindquist E.A."/>
            <person name="Lipzen A."/>
            <person name="Lundell T."/>
            <person name="Morin E."/>
            <person name="Murat C."/>
            <person name="Riley R."/>
            <person name="Ohm R."/>
            <person name="Sun H."/>
            <person name="Tunlid A."/>
            <person name="Henrissat B."/>
            <person name="Grigoriev I.V."/>
            <person name="Hibbett D.S."/>
            <person name="Martin F."/>
        </authorList>
    </citation>
    <scope>NUCLEOTIDE SEQUENCE [LARGE SCALE GENOMIC DNA]</scope>
    <source>
        <strain evidence="7 8">SS14</strain>
    </source>
</reference>
<name>A0A0C9VAB0_SPHS4</name>
<protein>
    <recommendedName>
        <fullName evidence="6">SP-RING-type domain-containing protein</fullName>
    </recommendedName>
</protein>
<dbReference type="PANTHER" id="PTHR10782:SF4">
    <property type="entry name" value="TONALLI, ISOFORM E"/>
    <property type="match status" value="1"/>
</dbReference>
<feature type="non-terminal residue" evidence="7">
    <location>
        <position position="175"/>
    </location>
</feature>
<feature type="non-terminal residue" evidence="7">
    <location>
        <position position="1"/>
    </location>
</feature>
<dbReference type="HOGENOM" id="CLU_1536213_0_0_1"/>
<evidence type="ECO:0000256" key="5">
    <source>
        <dbReference type="SAM" id="MobiDB-lite"/>
    </source>
</evidence>
<evidence type="ECO:0000259" key="6">
    <source>
        <dbReference type="PROSITE" id="PS51044"/>
    </source>
</evidence>
<gene>
    <name evidence="7" type="ORF">M422DRAFT_124404</name>
</gene>
<evidence type="ECO:0000313" key="7">
    <source>
        <dbReference type="EMBL" id="KIJ38482.1"/>
    </source>
</evidence>
<accession>A0A0C9VAB0</accession>
<dbReference type="AlphaFoldDB" id="A0A0C9VAB0"/>
<evidence type="ECO:0000256" key="2">
    <source>
        <dbReference type="ARBA" id="ARBA00022771"/>
    </source>
</evidence>
<dbReference type="Proteomes" id="UP000054279">
    <property type="component" value="Unassembled WGS sequence"/>
</dbReference>
<dbReference type="PANTHER" id="PTHR10782">
    <property type="entry name" value="ZINC FINGER MIZ DOMAIN-CONTAINING PROTEIN"/>
    <property type="match status" value="1"/>
</dbReference>
<feature type="compositionally biased region" description="Polar residues" evidence="5">
    <location>
        <begin position="127"/>
        <end position="140"/>
    </location>
</feature>
<organism evidence="7 8">
    <name type="scientific">Sphaerobolus stellatus (strain SS14)</name>
    <dbReference type="NCBI Taxonomy" id="990650"/>
    <lineage>
        <taxon>Eukaryota</taxon>
        <taxon>Fungi</taxon>
        <taxon>Dikarya</taxon>
        <taxon>Basidiomycota</taxon>
        <taxon>Agaricomycotina</taxon>
        <taxon>Agaricomycetes</taxon>
        <taxon>Phallomycetidae</taxon>
        <taxon>Geastrales</taxon>
        <taxon>Sphaerobolaceae</taxon>
        <taxon>Sphaerobolus</taxon>
    </lineage>
</organism>